<evidence type="ECO:0000313" key="1">
    <source>
        <dbReference type="EMBL" id="UQA93980.1"/>
    </source>
</evidence>
<protein>
    <submittedName>
        <fullName evidence="1">Uncharacterized protein</fullName>
    </submittedName>
</protein>
<dbReference type="RefSeq" id="WP_248864852.1">
    <property type="nucleotide sequence ID" value="NZ_CP086322.1"/>
</dbReference>
<name>A0ABY4M877_9ACTN</name>
<evidence type="ECO:0000313" key="2">
    <source>
        <dbReference type="Proteomes" id="UP000830115"/>
    </source>
</evidence>
<accession>A0ABY4M877</accession>
<sequence>MRDGGADVPMDALMVTLDERDETVSREWLDWYRDPAEGEDSSVVHWHT</sequence>
<keyword evidence="2" id="KW-1185">Reference proteome</keyword>
<proteinExistence type="predicted"/>
<reference evidence="1" key="1">
    <citation type="submission" date="2021-10" db="EMBL/GenBank/DDBJ databases">
        <title>Streptomyces nigrumlapis sp.nov.,an antimicrobial producing actinobacterium isolated from Black Gobi rocks.</title>
        <authorList>
            <person name="Wen Y."/>
            <person name="Zhang W."/>
            <person name="Liu X.G."/>
        </authorList>
    </citation>
    <scope>NUCLEOTIDE SEQUENCE</scope>
    <source>
        <strain evidence="1">ST13-2-2</strain>
    </source>
</reference>
<organism evidence="1 2">
    <name type="scientific">Streptomyces halobius</name>
    <dbReference type="NCBI Taxonomy" id="2879846"/>
    <lineage>
        <taxon>Bacteria</taxon>
        <taxon>Bacillati</taxon>
        <taxon>Actinomycetota</taxon>
        <taxon>Actinomycetes</taxon>
        <taxon>Kitasatosporales</taxon>
        <taxon>Streptomycetaceae</taxon>
        <taxon>Streptomyces</taxon>
    </lineage>
</organism>
<dbReference type="Proteomes" id="UP000830115">
    <property type="component" value="Chromosome"/>
</dbReference>
<dbReference type="EMBL" id="CP086322">
    <property type="protein sequence ID" value="UQA93980.1"/>
    <property type="molecule type" value="Genomic_DNA"/>
</dbReference>
<gene>
    <name evidence="1" type="ORF">K9S39_20750</name>
</gene>